<organism evidence="1 2">
    <name type="scientific">Brachionus plicatilis</name>
    <name type="common">Marine rotifer</name>
    <name type="synonym">Brachionus muelleri</name>
    <dbReference type="NCBI Taxonomy" id="10195"/>
    <lineage>
        <taxon>Eukaryota</taxon>
        <taxon>Metazoa</taxon>
        <taxon>Spiralia</taxon>
        <taxon>Gnathifera</taxon>
        <taxon>Rotifera</taxon>
        <taxon>Eurotatoria</taxon>
        <taxon>Monogononta</taxon>
        <taxon>Pseudotrocha</taxon>
        <taxon>Ploima</taxon>
        <taxon>Brachionidae</taxon>
        <taxon>Brachionus</taxon>
    </lineage>
</organism>
<protein>
    <submittedName>
        <fullName evidence="1">Uncharacterized protein</fullName>
    </submittedName>
</protein>
<gene>
    <name evidence="1" type="ORF">BpHYR1_044548</name>
</gene>
<evidence type="ECO:0000313" key="1">
    <source>
        <dbReference type="EMBL" id="RNA17292.1"/>
    </source>
</evidence>
<keyword evidence="2" id="KW-1185">Reference proteome</keyword>
<accession>A0A3M7R133</accession>
<reference evidence="1 2" key="1">
    <citation type="journal article" date="2018" name="Sci. Rep.">
        <title>Genomic signatures of local adaptation to the degree of environmental predictability in rotifers.</title>
        <authorList>
            <person name="Franch-Gras L."/>
            <person name="Hahn C."/>
            <person name="Garcia-Roger E.M."/>
            <person name="Carmona M.J."/>
            <person name="Serra M."/>
            <person name="Gomez A."/>
        </authorList>
    </citation>
    <scope>NUCLEOTIDE SEQUENCE [LARGE SCALE GENOMIC DNA]</scope>
    <source>
        <strain evidence="1">HYR1</strain>
    </source>
</reference>
<dbReference type="Proteomes" id="UP000276133">
    <property type="component" value="Unassembled WGS sequence"/>
</dbReference>
<dbReference type="EMBL" id="REGN01004476">
    <property type="protein sequence ID" value="RNA17292.1"/>
    <property type="molecule type" value="Genomic_DNA"/>
</dbReference>
<proteinExistence type="predicted"/>
<sequence length="141" mass="16492">MNFLTKIDVNFVKFLNFVYENKLNIKCLVKPTKEIKRKAALSFAAFNFYKIKTIDFIFQQIFAALKTYELVFSSAFLIRDECFNPFITKNWGTGFDWAIIPTRCSYLCVRPEPLFKKAQEKEMSASSLSTRIEKGHIYSLI</sequence>
<dbReference type="AlphaFoldDB" id="A0A3M7R133"/>
<name>A0A3M7R133_BRAPC</name>
<comment type="caution">
    <text evidence="1">The sequence shown here is derived from an EMBL/GenBank/DDBJ whole genome shotgun (WGS) entry which is preliminary data.</text>
</comment>
<evidence type="ECO:0000313" key="2">
    <source>
        <dbReference type="Proteomes" id="UP000276133"/>
    </source>
</evidence>